<accession>I2GYM7</accession>
<keyword evidence="2" id="KW-1185">Reference proteome</keyword>
<dbReference type="PANTHER" id="PTHR31591:SF1">
    <property type="entry name" value="UPF0613 PROTEIN PB24D3.06C"/>
    <property type="match status" value="1"/>
</dbReference>
<dbReference type="GeneID" id="14494256"/>
<proteinExistence type="predicted"/>
<gene>
    <name evidence="1" type="primary">TBLA0B03910</name>
    <name evidence="1" type="ORF">TBLA_0B03910</name>
</gene>
<dbReference type="InterPro" id="IPR013744">
    <property type="entry name" value="SidJ"/>
</dbReference>
<dbReference type="InParanoid" id="I2GYM7"/>
<reference evidence="1 2" key="1">
    <citation type="journal article" date="2011" name="Proc. Natl. Acad. Sci. U.S.A.">
        <title>Evolutionary erosion of yeast sex chromosomes by mating-type switching accidents.</title>
        <authorList>
            <person name="Gordon J.L."/>
            <person name="Armisen D."/>
            <person name="Proux-Wera E."/>
            <person name="Oheigeartaigh S.S."/>
            <person name="Byrne K.P."/>
            <person name="Wolfe K.H."/>
        </authorList>
    </citation>
    <scope>NUCLEOTIDE SEQUENCE [LARGE SCALE GENOMIC DNA]</scope>
    <source>
        <strain evidence="2">ATCC 34711 / CBS 6284 / DSM 70876 / NBRC 10599 / NRRL Y-10934 / UCD 77-7</strain>
    </source>
</reference>
<evidence type="ECO:0000313" key="1">
    <source>
        <dbReference type="EMBL" id="CCH59229.1"/>
    </source>
</evidence>
<dbReference type="Gene3D" id="3.40.50.1820">
    <property type="entry name" value="alpha/beta hydrolase"/>
    <property type="match status" value="1"/>
</dbReference>
<dbReference type="KEGG" id="tbl:TBLA_0B03910"/>
<dbReference type="SUPFAM" id="SSF53474">
    <property type="entry name" value="alpha/beta-Hydrolases"/>
    <property type="match status" value="1"/>
</dbReference>
<dbReference type="Proteomes" id="UP000002866">
    <property type="component" value="Chromosome 2"/>
</dbReference>
<dbReference type="InterPro" id="IPR029058">
    <property type="entry name" value="AB_hydrolase_fold"/>
</dbReference>
<dbReference type="OMA" id="PPWVNKE"/>
<dbReference type="PANTHER" id="PTHR31591">
    <property type="entry name" value="UPF0613 PROTEIN PB24D3.06C"/>
    <property type="match status" value="1"/>
</dbReference>
<organism evidence="1 2">
    <name type="scientific">Henningerozyma blattae (strain ATCC 34711 / CBS 6284 / DSM 70876 / NBRC 10599 / NRRL Y-10934 / UCD 77-7)</name>
    <name type="common">Yeast</name>
    <name type="synonym">Tetrapisispora blattae</name>
    <dbReference type="NCBI Taxonomy" id="1071380"/>
    <lineage>
        <taxon>Eukaryota</taxon>
        <taxon>Fungi</taxon>
        <taxon>Dikarya</taxon>
        <taxon>Ascomycota</taxon>
        <taxon>Saccharomycotina</taxon>
        <taxon>Saccharomycetes</taxon>
        <taxon>Saccharomycetales</taxon>
        <taxon>Saccharomycetaceae</taxon>
        <taxon>Henningerozyma</taxon>
    </lineage>
</organism>
<dbReference type="RefSeq" id="XP_004178748.1">
    <property type="nucleotide sequence ID" value="XM_004178700.1"/>
</dbReference>
<dbReference type="eggNOG" id="KOG4840">
    <property type="taxonomic scope" value="Eukaryota"/>
</dbReference>
<dbReference type="HOGENOM" id="CLU_049633_3_0_1"/>
<protein>
    <submittedName>
        <fullName evidence="1">Uncharacterized protein</fullName>
    </submittedName>
</protein>
<dbReference type="EMBL" id="HE806317">
    <property type="protein sequence ID" value="CCH59229.1"/>
    <property type="molecule type" value="Genomic_DNA"/>
</dbReference>
<sequence length="290" mass="32507">MSPFKGVLHKYSKTHVAFELSPSGNKHVLVMIGGMTDGLLTVPYTVNLAKALAPLNFSVIQPQLTSSFKGFGISSLDRDIQELKELTKYLKSEEGGSREKIIIMGHSTGAQDVMHYLLHNPKHIDAGILQGSCSDREGLYETFDKDMLEKLNKKAIDMVQNGQKNDLLPSEYSKLMINTPLTAYRWCSLVLKGGDDDYFSSDLPIETLKNSFGKVNKPFLIAYSEEDEFVPESVNKLNLLKKWESISDSKYWSKNSGLVRGASHFVEKPDSQAHLFEMVIGFITEFSLNK</sequence>
<dbReference type="Pfam" id="PF08538">
    <property type="entry name" value="DUF1749"/>
    <property type="match status" value="1"/>
</dbReference>
<dbReference type="AlphaFoldDB" id="I2GYM7"/>
<name>I2GYM7_HENB6</name>
<dbReference type="OrthoDB" id="10034502at2759"/>
<evidence type="ECO:0000313" key="2">
    <source>
        <dbReference type="Proteomes" id="UP000002866"/>
    </source>
</evidence>